<dbReference type="PANTHER" id="PTHR30383:SF5">
    <property type="entry name" value="SGNH HYDROLASE-TYPE ESTERASE DOMAIN-CONTAINING PROTEIN"/>
    <property type="match status" value="1"/>
</dbReference>
<organism evidence="2 3">
    <name type="scientific">Motilibacter rhizosphaerae</name>
    <dbReference type="NCBI Taxonomy" id="598652"/>
    <lineage>
        <taxon>Bacteria</taxon>
        <taxon>Bacillati</taxon>
        <taxon>Actinomycetota</taxon>
        <taxon>Actinomycetes</taxon>
        <taxon>Motilibacterales</taxon>
        <taxon>Motilibacteraceae</taxon>
        <taxon>Motilibacter</taxon>
    </lineage>
</organism>
<dbReference type="CDD" id="cd01836">
    <property type="entry name" value="FeeA_FeeB_like"/>
    <property type="match status" value="1"/>
</dbReference>
<dbReference type="GO" id="GO:0004622">
    <property type="term" value="F:phosphatidylcholine lysophospholipase activity"/>
    <property type="evidence" value="ECO:0007669"/>
    <property type="project" value="TreeGrafter"/>
</dbReference>
<dbReference type="PANTHER" id="PTHR30383">
    <property type="entry name" value="THIOESTERASE 1/PROTEASE 1/LYSOPHOSPHOLIPASE L1"/>
    <property type="match status" value="1"/>
</dbReference>
<dbReference type="InterPro" id="IPR013830">
    <property type="entry name" value="SGNH_hydro"/>
</dbReference>
<name>A0A4Q7NQ53_9ACTN</name>
<feature type="domain" description="SGNH hydrolase-type esterase" evidence="1">
    <location>
        <begin position="59"/>
        <end position="236"/>
    </location>
</feature>
<reference evidence="2 3" key="1">
    <citation type="submission" date="2019-02" db="EMBL/GenBank/DDBJ databases">
        <title>Genomic Encyclopedia of Type Strains, Phase IV (KMG-IV): sequencing the most valuable type-strain genomes for metagenomic binning, comparative biology and taxonomic classification.</title>
        <authorList>
            <person name="Goeker M."/>
        </authorList>
    </citation>
    <scope>NUCLEOTIDE SEQUENCE [LARGE SCALE GENOMIC DNA]</scope>
    <source>
        <strain evidence="2 3">DSM 45622</strain>
    </source>
</reference>
<dbReference type="SUPFAM" id="SSF52266">
    <property type="entry name" value="SGNH hydrolase"/>
    <property type="match status" value="1"/>
</dbReference>
<keyword evidence="3" id="KW-1185">Reference proteome</keyword>
<dbReference type="Gene3D" id="3.40.50.1110">
    <property type="entry name" value="SGNH hydrolase"/>
    <property type="match status" value="1"/>
</dbReference>
<evidence type="ECO:0000259" key="1">
    <source>
        <dbReference type="Pfam" id="PF13472"/>
    </source>
</evidence>
<dbReference type="EMBL" id="SGXD01000003">
    <property type="protein sequence ID" value="RZS87333.1"/>
    <property type="molecule type" value="Genomic_DNA"/>
</dbReference>
<dbReference type="InterPro" id="IPR051532">
    <property type="entry name" value="Ester_Hydrolysis_Enzymes"/>
</dbReference>
<dbReference type="OrthoDB" id="9804395at2"/>
<evidence type="ECO:0000313" key="3">
    <source>
        <dbReference type="Proteomes" id="UP000293638"/>
    </source>
</evidence>
<evidence type="ECO:0000313" key="2">
    <source>
        <dbReference type="EMBL" id="RZS87333.1"/>
    </source>
</evidence>
<protein>
    <submittedName>
        <fullName evidence="2">Lysophospholipase L1-like esterase</fullName>
    </submittedName>
</protein>
<dbReference type="InterPro" id="IPR036514">
    <property type="entry name" value="SGNH_hydro_sf"/>
</dbReference>
<accession>A0A4Q7NQ53</accession>
<proteinExistence type="predicted"/>
<comment type="caution">
    <text evidence="2">The sequence shown here is derived from an EMBL/GenBank/DDBJ whole genome shotgun (WGS) entry which is preliminary data.</text>
</comment>
<dbReference type="AlphaFoldDB" id="A0A4Q7NQ53"/>
<sequence>MRRRSGALAVAGLVGVSAALRALVRAEVRLARRRIGRLSTPYAADGTHGDGADAIRLAVLGDSSAAGLGVADALELPAVLVARGLAAATGRRVELRTFAVVGAQTSDLRPQVEAALSAGAEVAVVMTGANDVTHRVRPEVAAAHLAAAVRALRAGGCAVVVGTCPDLGTVRPIAQPLRTWARVASRRLAAQQAAATVAAGGTSVPLGDLLGRDFHTRPGEMFSSDGFHPSAAGYRAVAEALLPAVLDVLGVRTPQAGDPLAQPLGH</sequence>
<dbReference type="RefSeq" id="WP_130493465.1">
    <property type="nucleotide sequence ID" value="NZ_SGXD01000003.1"/>
</dbReference>
<dbReference type="Pfam" id="PF13472">
    <property type="entry name" value="Lipase_GDSL_2"/>
    <property type="match status" value="1"/>
</dbReference>
<gene>
    <name evidence="2" type="ORF">EV189_2758</name>
</gene>
<dbReference type="Proteomes" id="UP000293638">
    <property type="component" value="Unassembled WGS sequence"/>
</dbReference>